<dbReference type="PROSITE" id="PS51471">
    <property type="entry name" value="FE2OG_OXY"/>
    <property type="match status" value="1"/>
</dbReference>
<dbReference type="SUPFAM" id="SSF51197">
    <property type="entry name" value="Clavaminate synthase-like"/>
    <property type="match status" value="1"/>
</dbReference>
<protein>
    <recommendedName>
        <fullName evidence="2">Fe2OG dioxygenase domain-containing protein</fullName>
    </recommendedName>
</protein>
<organism evidence="3 4">
    <name type="scientific">Cylindrotheca closterium</name>
    <dbReference type="NCBI Taxonomy" id="2856"/>
    <lineage>
        <taxon>Eukaryota</taxon>
        <taxon>Sar</taxon>
        <taxon>Stramenopiles</taxon>
        <taxon>Ochrophyta</taxon>
        <taxon>Bacillariophyta</taxon>
        <taxon>Bacillariophyceae</taxon>
        <taxon>Bacillariophycidae</taxon>
        <taxon>Bacillariales</taxon>
        <taxon>Bacillariaceae</taxon>
        <taxon>Cylindrotheca</taxon>
    </lineage>
</organism>
<dbReference type="AlphaFoldDB" id="A0AAD2CXF9"/>
<accession>A0AAD2CXF9</accession>
<keyword evidence="4" id="KW-1185">Reference proteome</keyword>
<feature type="domain" description="Fe2OG dioxygenase" evidence="2">
    <location>
        <begin position="162"/>
        <end position="289"/>
    </location>
</feature>
<dbReference type="Pfam" id="PF13532">
    <property type="entry name" value="2OG-FeII_Oxy_2"/>
    <property type="match status" value="1"/>
</dbReference>
<dbReference type="InterPro" id="IPR037151">
    <property type="entry name" value="AlkB-like_sf"/>
</dbReference>
<proteinExistence type="predicted"/>
<feature type="region of interest" description="Disordered" evidence="1">
    <location>
        <begin position="202"/>
        <end position="232"/>
    </location>
</feature>
<reference evidence="3" key="1">
    <citation type="submission" date="2023-08" db="EMBL/GenBank/DDBJ databases">
        <authorList>
            <person name="Audoor S."/>
            <person name="Bilcke G."/>
        </authorList>
    </citation>
    <scope>NUCLEOTIDE SEQUENCE</scope>
</reference>
<dbReference type="EMBL" id="CAKOGP040001557">
    <property type="protein sequence ID" value="CAJ1945981.1"/>
    <property type="molecule type" value="Genomic_DNA"/>
</dbReference>
<evidence type="ECO:0000313" key="4">
    <source>
        <dbReference type="Proteomes" id="UP001295423"/>
    </source>
</evidence>
<dbReference type="InterPro" id="IPR027450">
    <property type="entry name" value="AlkB-like"/>
</dbReference>
<gene>
    <name evidence="3" type="ORF">CYCCA115_LOCUS10123</name>
</gene>
<dbReference type="InterPro" id="IPR032854">
    <property type="entry name" value="ALKBH3"/>
</dbReference>
<dbReference type="Proteomes" id="UP001295423">
    <property type="component" value="Unassembled WGS sequence"/>
</dbReference>
<dbReference type="InterPro" id="IPR005123">
    <property type="entry name" value="Oxoglu/Fe-dep_dioxygenase_dom"/>
</dbReference>
<evidence type="ECO:0000256" key="1">
    <source>
        <dbReference type="SAM" id="MobiDB-lite"/>
    </source>
</evidence>
<evidence type="ECO:0000259" key="2">
    <source>
        <dbReference type="PROSITE" id="PS51471"/>
    </source>
</evidence>
<dbReference type="PANTHER" id="PTHR31212:SF4">
    <property type="entry name" value="ALPHA-KETOGLUTARATE-DEPENDENT DIOXYGENASE ALKB HOMOLOG 3"/>
    <property type="match status" value="1"/>
</dbReference>
<comment type="caution">
    <text evidence="3">The sequence shown here is derived from an EMBL/GenBank/DDBJ whole genome shotgun (WGS) entry which is preliminary data.</text>
</comment>
<dbReference type="GO" id="GO:0006307">
    <property type="term" value="P:DNA alkylation repair"/>
    <property type="evidence" value="ECO:0007669"/>
    <property type="project" value="InterPro"/>
</dbReference>
<name>A0AAD2CXF9_9STRA</name>
<dbReference type="PANTHER" id="PTHR31212">
    <property type="entry name" value="ALPHA-KETOGLUTARATE-DEPENDENT DIOXYGENASE ALKB HOMOLOG 3"/>
    <property type="match status" value="1"/>
</dbReference>
<evidence type="ECO:0000313" key="3">
    <source>
        <dbReference type="EMBL" id="CAJ1945981.1"/>
    </source>
</evidence>
<dbReference type="GO" id="GO:0051213">
    <property type="term" value="F:dioxygenase activity"/>
    <property type="evidence" value="ECO:0007669"/>
    <property type="project" value="InterPro"/>
</dbReference>
<sequence length="310" mass="34913">MVASSNHNGQGRKFSLTPEVSQLGATSWVPLVEDEVTQSFAYYYDYDSSNDNEGKAPAFASQADLDRWFRELHPFNYETNSSDGNAKQHEIAWTGASYKGEVLLRKTSWCVFDEACKCVYGYSDTWQPIAQSARMKKVIAEITEAINCVILGNVNGGHTTSPAFDCCNLNYYPRGGGVGFHADDEFLFDGLRRPVRIVSLSLTSPPSDKGSARKFQVRRKREDEDGNTAQKKHNHDVIEVMLKHGDLMTMEGYFQKHYLHSVWPGDSKEYMDHPHTQGERINLTWRTIVQHLDGSQECMGKICPLAAAVK</sequence>
<dbReference type="Gene3D" id="2.60.120.590">
    <property type="entry name" value="Alpha-ketoglutarate-dependent dioxygenase AlkB-like"/>
    <property type="match status" value="1"/>
</dbReference>